<accession>A0ABV0KQV7</accession>
<dbReference type="Gene3D" id="2.40.50.100">
    <property type="match status" value="1"/>
</dbReference>
<dbReference type="Gene3D" id="2.40.420.20">
    <property type="match status" value="1"/>
</dbReference>
<dbReference type="PANTHER" id="PTHR32347">
    <property type="entry name" value="EFFLUX SYSTEM COMPONENT YKNX-RELATED"/>
    <property type="match status" value="1"/>
</dbReference>
<dbReference type="SUPFAM" id="SSF111369">
    <property type="entry name" value="HlyD-like secretion proteins"/>
    <property type="match status" value="2"/>
</dbReference>
<evidence type="ECO:0000313" key="7">
    <source>
        <dbReference type="EMBL" id="MEP1061617.1"/>
    </source>
</evidence>
<dbReference type="NCBIfam" id="TIGR01730">
    <property type="entry name" value="RND_mfp"/>
    <property type="match status" value="1"/>
</dbReference>
<feature type="region of interest" description="Disordered" evidence="4">
    <location>
        <begin position="420"/>
        <end position="450"/>
    </location>
</feature>
<dbReference type="EMBL" id="JAMPLM010000039">
    <property type="protein sequence ID" value="MEP1061617.1"/>
    <property type="molecule type" value="Genomic_DNA"/>
</dbReference>
<evidence type="ECO:0000259" key="5">
    <source>
        <dbReference type="Pfam" id="PF25881"/>
    </source>
</evidence>
<evidence type="ECO:0000259" key="6">
    <source>
        <dbReference type="Pfam" id="PF25954"/>
    </source>
</evidence>
<dbReference type="Pfam" id="PF25954">
    <property type="entry name" value="Beta-barrel_RND_2"/>
    <property type="match status" value="1"/>
</dbReference>
<evidence type="ECO:0000256" key="3">
    <source>
        <dbReference type="ARBA" id="ARBA00023054"/>
    </source>
</evidence>
<evidence type="ECO:0000313" key="8">
    <source>
        <dbReference type="Proteomes" id="UP001476950"/>
    </source>
</evidence>
<protein>
    <submittedName>
        <fullName evidence="7">Efflux RND transporter periplasmic adaptor subunit</fullName>
    </submittedName>
</protein>
<evidence type="ECO:0000256" key="4">
    <source>
        <dbReference type="SAM" id="MobiDB-lite"/>
    </source>
</evidence>
<feature type="domain" description="YbhG-like alpha-helical hairpin" evidence="5">
    <location>
        <begin position="101"/>
        <end position="230"/>
    </location>
</feature>
<gene>
    <name evidence="7" type="ORF">NDI38_24770</name>
</gene>
<dbReference type="InterPro" id="IPR050465">
    <property type="entry name" value="UPF0194_transport"/>
</dbReference>
<evidence type="ECO:0000256" key="2">
    <source>
        <dbReference type="ARBA" id="ARBA00009477"/>
    </source>
</evidence>
<dbReference type="Proteomes" id="UP001476950">
    <property type="component" value="Unassembled WGS sequence"/>
</dbReference>
<reference evidence="7 8" key="1">
    <citation type="submission" date="2022-04" db="EMBL/GenBank/DDBJ databases">
        <title>Positive selection, recombination, and allopatry shape intraspecific diversity of widespread and dominant cyanobacteria.</title>
        <authorList>
            <person name="Wei J."/>
            <person name="Shu W."/>
            <person name="Hu C."/>
        </authorList>
    </citation>
    <scope>NUCLEOTIDE SEQUENCE [LARGE SCALE GENOMIC DNA]</scope>
    <source>
        <strain evidence="7 8">AS-A4</strain>
    </source>
</reference>
<name>A0ABV0KQV7_9CYAN</name>
<feature type="domain" description="CusB-like beta-barrel" evidence="6">
    <location>
        <begin position="277"/>
        <end position="351"/>
    </location>
</feature>
<dbReference type="Gene3D" id="1.10.287.470">
    <property type="entry name" value="Helix hairpin bin"/>
    <property type="match status" value="2"/>
</dbReference>
<dbReference type="InterPro" id="IPR006143">
    <property type="entry name" value="RND_pump_MFP"/>
</dbReference>
<dbReference type="RefSeq" id="WP_347240073.1">
    <property type="nucleotide sequence ID" value="NZ_JAMPLM010000039.1"/>
</dbReference>
<evidence type="ECO:0000256" key="1">
    <source>
        <dbReference type="ARBA" id="ARBA00004196"/>
    </source>
</evidence>
<feature type="compositionally biased region" description="Gly residues" evidence="4">
    <location>
        <begin position="436"/>
        <end position="450"/>
    </location>
</feature>
<organism evidence="7 8">
    <name type="scientific">Stenomitos frigidus AS-A4</name>
    <dbReference type="NCBI Taxonomy" id="2933935"/>
    <lineage>
        <taxon>Bacteria</taxon>
        <taxon>Bacillati</taxon>
        <taxon>Cyanobacteriota</taxon>
        <taxon>Cyanophyceae</taxon>
        <taxon>Leptolyngbyales</taxon>
        <taxon>Leptolyngbyaceae</taxon>
        <taxon>Stenomitos</taxon>
    </lineage>
</organism>
<dbReference type="InterPro" id="IPR058792">
    <property type="entry name" value="Beta-barrel_RND_2"/>
</dbReference>
<comment type="subcellular location">
    <subcellularLocation>
        <location evidence="1">Cell envelope</location>
    </subcellularLocation>
</comment>
<proteinExistence type="inferred from homology"/>
<feature type="region of interest" description="Disordered" evidence="4">
    <location>
        <begin position="376"/>
        <end position="397"/>
    </location>
</feature>
<dbReference type="InterPro" id="IPR059052">
    <property type="entry name" value="HH_YbhG-like"/>
</dbReference>
<dbReference type="Pfam" id="PF25881">
    <property type="entry name" value="HH_YBHG"/>
    <property type="match status" value="1"/>
</dbReference>
<comment type="caution">
    <text evidence="7">The sequence shown here is derived from an EMBL/GenBank/DDBJ whole genome shotgun (WGS) entry which is preliminary data.</text>
</comment>
<sequence length="450" mass="47039">MKDLVKRGIPKWAIGLLVLALVLGAGYVAYSQVMTARRQEARRQIQSATVERQSLPVKISANGSVLPERSANVSPKSSGILKQLLVKEGDRVKEGQILAYMDASNLQGQYTQAKGQLAQAQANLAKVVAGNRPQEISQAAAQLANDRAALGSAESTFQQNQQLFSAGALAQRDLITARATRDQAAAQVRKSQQALSLQQMGSRPEDIATARAQVVTAQGALETIQADLDDTVIRAPFSGIVTKKFADPGAFVTPSTAGSSASSASASILALASTNQISANVAEANIAQIKVGQSVKITVDAFPGKTFEGRVIQVAAQSTLTQNVTSFEVKTSVSDPGNLLRSGMSANVEFNVGTLNNVLVVPTVAIVRQDGVSGVQVMGGQRGEGRRPTFRPITTGVSTDDGKTVVLSGLQEKDRVLISFPQGGRPAGRTPSLLPGMGGGGRDGGGSRQR</sequence>
<keyword evidence="8" id="KW-1185">Reference proteome</keyword>
<keyword evidence="3" id="KW-0175">Coiled coil</keyword>
<comment type="similarity">
    <text evidence="2">Belongs to the membrane fusion protein (MFP) (TC 8.A.1) family.</text>
</comment>
<dbReference type="Gene3D" id="2.40.30.170">
    <property type="match status" value="1"/>
</dbReference>
<dbReference type="PANTHER" id="PTHR32347:SF14">
    <property type="entry name" value="EFFLUX SYSTEM COMPONENT YKNX-RELATED"/>
    <property type="match status" value="1"/>
</dbReference>